<organism evidence="1 2">
    <name type="scientific">Psophocarpus tetragonolobus</name>
    <name type="common">Winged bean</name>
    <name type="synonym">Dolichos tetragonolobus</name>
    <dbReference type="NCBI Taxonomy" id="3891"/>
    <lineage>
        <taxon>Eukaryota</taxon>
        <taxon>Viridiplantae</taxon>
        <taxon>Streptophyta</taxon>
        <taxon>Embryophyta</taxon>
        <taxon>Tracheophyta</taxon>
        <taxon>Spermatophyta</taxon>
        <taxon>Magnoliopsida</taxon>
        <taxon>eudicotyledons</taxon>
        <taxon>Gunneridae</taxon>
        <taxon>Pentapetalae</taxon>
        <taxon>rosids</taxon>
        <taxon>fabids</taxon>
        <taxon>Fabales</taxon>
        <taxon>Fabaceae</taxon>
        <taxon>Papilionoideae</taxon>
        <taxon>50 kb inversion clade</taxon>
        <taxon>NPAAA clade</taxon>
        <taxon>indigoferoid/millettioid clade</taxon>
        <taxon>Phaseoleae</taxon>
        <taxon>Psophocarpus</taxon>
    </lineage>
</organism>
<name>A0AAN9X706_PSOTE</name>
<reference evidence="1 2" key="1">
    <citation type="submission" date="2024-01" db="EMBL/GenBank/DDBJ databases">
        <title>The genomes of 5 underutilized Papilionoideae crops provide insights into root nodulation and disease resistanc.</title>
        <authorList>
            <person name="Jiang F."/>
        </authorList>
    </citation>
    <scope>NUCLEOTIDE SEQUENCE [LARGE SCALE GENOMIC DNA]</scope>
    <source>
        <strain evidence="1">DUOXIRENSHENG_FW03</strain>
        <tissue evidence="1">Leaves</tissue>
    </source>
</reference>
<comment type="caution">
    <text evidence="1">The sequence shown here is derived from an EMBL/GenBank/DDBJ whole genome shotgun (WGS) entry which is preliminary data.</text>
</comment>
<evidence type="ECO:0000313" key="1">
    <source>
        <dbReference type="EMBL" id="KAK7384749.1"/>
    </source>
</evidence>
<sequence>MGQVEFPSAARTHAFHYKAGFTCSIVEGIEEQPALLSVIIHTSITKGRAIRELEVVRKAIGELDLLESTESCKEFGKLTHEGVSNVSNDTITLHDPAVVGTKGRP</sequence>
<dbReference type="EMBL" id="JAYMYS010000008">
    <property type="protein sequence ID" value="KAK7384749.1"/>
    <property type="molecule type" value="Genomic_DNA"/>
</dbReference>
<proteinExistence type="predicted"/>
<protein>
    <submittedName>
        <fullName evidence="1">Uncharacterized protein</fullName>
    </submittedName>
</protein>
<dbReference type="AlphaFoldDB" id="A0AAN9X706"/>
<keyword evidence="2" id="KW-1185">Reference proteome</keyword>
<dbReference type="Proteomes" id="UP001386955">
    <property type="component" value="Unassembled WGS sequence"/>
</dbReference>
<gene>
    <name evidence="1" type="ORF">VNO78_30450</name>
</gene>
<evidence type="ECO:0000313" key="2">
    <source>
        <dbReference type="Proteomes" id="UP001386955"/>
    </source>
</evidence>
<accession>A0AAN9X706</accession>